<evidence type="ECO:0000313" key="2">
    <source>
        <dbReference type="Proteomes" id="UP000217784"/>
    </source>
</evidence>
<sequence length="105" mass="12742">MNDKQIVEKSIKKPESIEEGYLDIIENTLKTFKEQKKADIHYLDNIEYILKNYKKELEYMDKKNKEMHNKIVKLIEHKKVLDDEVKEDLKKTDKHIQLIKIQKEL</sequence>
<proteinExistence type="predicted"/>
<reference evidence="1 2" key="1">
    <citation type="journal article" date="2017" name="BMC Genomics">
        <title>Genomic analysis of methanogenic archaea reveals a shift towards energy conservation.</title>
        <authorList>
            <person name="Gilmore S.P."/>
            <person name="Henske J.K."/>
            <person name="Sexton J.A."/>
            <person name="Solomon K.V."/>
            <person name="Seppala S."/>
            <person name="Yoo J.I."/>
            <person name="Huyett L.M."/>
            <person name="Pressman A."/>
            <person name="Cogan J.Z."/>
            <person name="Kivenson V."/>
            <person name="Peng X."/>
            <person name="Tan Y."/>
            <person name="Valentine D.L."/>
            <person name="O'Malley M.A."/>
        </authorList>
    </citation>
    <scope>NUCLEOTIDE SEQUENCE [LARGE SCALE GENOMIC DNA]</scope>
    <source>
        <strain evidence="1 2">M.o.H.</strain>
    </source>
</reference>
<comment type="caution">
    <text evidence="1">The sequence shown here is derived from an EMBL/GenBank/DDBJ whole genome shotgun (WGS) entry which is preliminary data.</text>
</comment>
<evidence type="ECO:0000313" key="1">
    <source>
        <dbReference type="EMBL" id="PAV05680.1"/>
    </source>
</evidence>
<dbReference type="EMBL" id="LMVM01000002">
    <property type="protein sequence ID" value="PAV05680.1"/>
    <property type="molecule type" value="Genomic_DNA"/>
</dbReference>
<gene>
    <name evidence="1" type="ORF">ASJ80_08065</name>
</gene>
<accession>A0A2A2H8T3</accession>
<dbReference type="AlphaFoldDB" id="A0A2A2H8T3"/>
<dbReference type="Proteomes" id="UP000217784">
    <property type="component" value="Unassembled WGS sequence"/>
</dbReference>
<organism evidence="1 2">
    <name type="scientific">Methanobacterium bryantii</name>
    <dbReference type="NCBI Taxonomy" id="2161"/>
    <lineage>
        <taxon>Archaea</taxon>
        <taxon>Methanobacteriati</taxon>
        <taxon>Methanobacteriota</taxon>
        <taxon>Methanomada group</taxon>
        <taxon>Methanobacteria</taxon>
        <taxon>Methanobacteriales</taxon>
        <taxon>Methanobacteriaceae</taxon>
        <taxon>Methanobacterium</taxon>
    </lineage>
</organism>
<name>A0A2A2H8T3_METBR</name>
<protein>
    <submittedName>
        <fullName evidence="1">Uncharacterized protein</fullName>
    </submittedName>
</protein>
<keyword evidence="2" id="KW-1185">Reference proteome</keyword>